<accession>A0ABW8J4S5</accession>
<dbReference type="InterPro" id="IPR006935">
    <property type="entry name" value="Helicase/UvrB_N"/>
</dbReference>
<reference evidence="2 3" key="1">
    <citation type="submission" date="2020-10" db="EMBL/GenBank/DDBJ databases">
        <title>Phylogeny of dyella-like bacteria.</title>
        <authorList>
            <person name="Fu J."/>
        </authorList>
    </citation>
    <scope>NUCLEOTIDE SEQUENCE [LARGE SCALE GENOMIC DNA]</scope>
    <source>
        <strain evidence="2 3">KACC 19113</strain>
    </source>
</reference>
<dbReference type="Pfam" id="PF04851">
    <property type="entry name" value="ResIII"/>
    <property type="match status" value="1"/>
</dbReference>
<dbReference type="Proteomes" id="UP001620339">
    <property type="component" value="Unassembled WGS sequence"/>
</dbReference>
<protein>
    <submittedName>
        <fullName evidence="2">DEAD/DEAH box helicase family protein</fullName>
    </submittedName>
</protein>
<keyword evidence="2" id="KW-0378">Hydrolase</keyword>
<dbReference type="Gene3D" id="3.40.50.300">
    <property type="entry name" value="P-loop containing nucleotide triphosphate hydrolases"/>
    <property type="match status" value="2"/>
</dbReference>
<sequence length="987" mass="111114">MSRVASPDDQLALARALTQRVQLLCLGLEHGEAEILELVTPTTAELLGWWFSADACQSRAFNFHAGQRQAILNTIVAHEVLDSPNLADLYRQVCADELLKDGRLLEVEQGKHAHPKYCLKMATGTGKTWVLQALLVWQMLNRSAGLAVGIDDPRFTRHFLIVAPGLIVYERLLDAFLGKEGADGQRRFETSDVAVCRELFVPPGYREQVEQFVRGNVCTKQEIGLKATGGGMIAITNWHLLVDAEAEEEQQEAEDASLATPGMVADAAAVAYDLLPLTPGRATGNSLDVLDRRWARGNVLAYLAGIPRLMVFNDEAHHIHELKREGEADEVEWQKSLSRIAAGKGRHFVQVDFSATPYNDVGGGKKKRKLYFPHIVVDFDLKDAMRAGLVKSLVLDKRKEIGALPLEFKAERDENGNATLSEGQRVMLRAGLHKLRKLEADFAKLDPVRKPKMLVVCEDTKVSPLVSDFLRDQGLEESDVLTVDSGKKEDIGEKEWARVRQQLFDVDRRAQPRVIVSVLMLREGFDVNNICVIVPLRSSQAQILLEQTIGRGLRLMWREPEYIDSKRENRERINRGEEPDSLIDILSIVEHPAFQSFYDEQLGKELVGEIRDDLESNIGDQILVELRPDYQKYDFAIPFILREAEETLEHMPIDIADLQPFGGMTREQLSDLVGKGDVFTSHDLQSSTLFGDYRVDGAVMNVGGYNEWLSRLTRRITQALSQPLPVGGKVAYHLAKPYTQVGSAVMATAIDDYIRSRLFREEFEPFENENWRLLMLQPVVDHVIKVFALALRNAEDHNTSGEIEVRHRRLSEVSRLPMRESASLEVEKCIYPRLPYPSRSGGLERTFIEWALHDASVAAFCKISETRHDFARLRYVKDSGMPAFYSPDFLVRMADAIYLVETKAQDQTSHPNVQRKRRAAAAWCERINALPPELRSGLPWHYALVGESIFHDWRQNGARLGELLAYSKVRATPTAQSQGGLALGDGF</sequence>
<proteinExistence type="predicted"/>
<dbReference type="PANTHER" id="PTHR47396">
    <property type="entry name" value="TYPE I RESTRICTION ENZYME ECOKI R PROTEIN"/>
    <property type="match status" value="1"/>
</dbReference>
<organism evidence="2 3">
    <name type="scientific">Rhodanobacter hydrolyticus</name>
    <dbReference type="NCBI Taxonomy" id="2250595"/>
    <lineage>
        <taxon>Bacteria</taxon>
        <taxon>Pseudomonadati</taxon>
        <taxon>Pseudomonadota</taxon>
        <taxon>Gammaproteobacteria</taxon>
        <taxon>Lysobacterales</taxon>
        <taxon>Rhodanobacteraceae</taxon>
        <taxon>Rhodanobacter</taxon>
    </lineage>
</organism>
<keyword evidence="3" id="KW-1185">Reference proteome</keyword>
<name>A0ABW8J4S5_9GAMM</name>
<gene>
    <name evidence="2" type="ORF">ISP25_08240</name>
</gene>
<dbReference type="SUPFAM" id="SSF52540">
    <property type="entry name" value="P-loop containing nucleoside triphosphate hydrolases"/>
    <property type="match status" value="1"/>
</dbReference>
<keyword evidence="2" id="KW-0547">Nucleotide-binding</keyword>
<dbReference type="RefSeq" id="WP_404613123.1">
    <property type="nucleotide sequence ID" value="NZ_JADIKK010000008.1"/>
</dbReference>
<dbReference type="InterPro" id="IPR027417">
    <property type="entry name" value="P-loop_NTPase"/>
</dbReference>
<dbReference type="PANTHER" id="PTHR47396:SF1">
    <property type="entry name" value="ATP-DEPENDENT HELICASE IRC3-RELATED"/>
    <property type="match status" value="1"/>
</dbReference>
<comment type="caution">
    <text evidence="2">The sequence shown here is derived from an EMBL/GenBank/DDBJ whole genome shotgun (WGS) entry which is preliminary data.</text>
</comment>
<evidence type="ECO:0000313" key="3">
    <source>
        <dbReference type="Proteomes" id="UP001620339"/>
    </source>
</evidence>
<evidence type="ECO:0000313" key="2">
    <source>
        <dbReference type="EMBL" id="MFK2877052.1"/>
    </source>
</evidence>
<feature type="domain" description="Helicase/UvrB N-terminal" evidence="1">
    <location>
        <begin position="66"/>
        <end position="177"/>
    </location>
</feature>
<dbReference type="EMBL" id="JADIKK010000008">
    <property type="protein sequence ID" value="MFK2877052.1"/>
    <property type="molecule type" value="Genomic_DNA"/>
</dbReference>
<keyword evidence="2" id="KW-0067">ATP-binding</keyword>
<dbReference type="InterPro" id="IPR050742">
    <property type="entry name" value="Helicase_Restrict-Modif_Enz"/>
</dbReference>
<evidence type="ECO:0000259" key="1">
    <source>
        <dbReference type="Pfam" id="PF04851"/>
    </source>
</evidence>
<keyword evidence="2" id="KW-0347">Helicase</keyword>
<dbReference type="GO" id="GO:0004386">
    <property type="term" value="F:helicase activity"/>
    <property type="evidence" value="ECO:0007669"/>
    <property type="project" value="UniProtKB-KW"/>
</dbReference>